<evidence type="ECO:0000256" key="5">
    <source>
        <dbReference type="ARBA" id="ARBA00023029"/>
    </source>
</evidence>
<dbReference type="Pfam" id="PF00986">
    <property type="entry name" value="DNA_gyraseB_C"/>
    <property type="match status" value="1"/>
</dbReference>
<dbReference type="PANTHER" id="PTHR45866:SF1">
    <property type="entry name" value="DNA GYRASE SUBUNIT B, MITOCHONDRIAL"/>
    <property type="match status" value="1"/>
</dbReference>
<dbReference type="PANTHER" id="PTHR45866">
    <property type="entry name" value="DNA GYRASE/TOPOISOMERASE SUBUNIT B"/>
    <property type="match status" value="1"/>
</dbReference>
<evidence type="ECO:0000256" key="7">
    <source>
        <dbReference type="ARBA" id="ARBA00023235"/>
    </source>
</evidence>
<evidence type="ECO:0000256" key="1">
    <source>
        <dbReference type="ARBA" id="ARBA00000185"/>
    </source>
</evidence>
<accession>A0A8S5TYQ8</accession>
<evidence type="ECO:0000256" key="4">
    <source>
        <dbReference type="ARBA" id="ARBA00022840"/>
    </source>
</evidence>
<proteinExistence type="inferred from homology"/>
<dbReference type="GO" id="GO:0006265">
    <property type="term" value="P:DNA topological change"/>
    <property type="evidence" value="ECO:0007669"/>
    <property type="project" value="InterPro"/>
</dbReference>
<reference evidence="9" key="1">
    <citation type="journal article" date="2021" name="Proc. Natl. Acad. Sci. U.S.A.">
        <title>A Catalog of Tens of Thousands of Viruses from Human Metagenomes Reveals Hidden Associations with Chronic Diseases.</title>
        <authorList>
            <person name="Tisza M.J."/>
            <person name="Buck C.B."/>
        </authorList>
    </citation>
    <scope>NUCLEOTIDE SEQUENCE</scope>
    <source>
        <strain evidence="9">CtnPP24</strain>
    </source>
</reference>
<dbReference type="InterPro" id="IPR013760">
    <property type="entry name" value="Topo_IIA-like_dom_sf"/>
</dbReference>
<dbReference type="InterPro" id="IPR002288">
    <property type="entry name" value="DNA_gyrase_B_C"/>
</dbReference>
<dbReference type="GO" id="GO:0005524">
    <property type="term" value="F:ATP binding"/>
    <property type="evidence" value="ECO:0007669"/>
    <property type="project" value="UniProtKB-KW"/>
</dbReference>
<keyword evidence="5" id="KW-0799">Topoisomerase</keyword>
<evidence type="ECO:0000256" key="6">
    <source>
        <dbReference type="ARBA" id="ARBA00023125"/>
    </source>
</evidence>
<keyword evidence="3" id="KW-0547">Nucleotide-binding</keyword>
<keyword evidence="6" id="KW-0238">DNA-binding</keyword>
<dbReference type="InterPro" id="IPR013759">
    <property type="entry name" value="Topo_IIA_B_C"/>
</dbReference>
<name>A0A8S5TYQ8_9CAUD</name>
<evidence type="ECO:0000313" key="9">
    <source>
        <dbReference type="EMBL" id="DAF87311.1"/>
    </source>
</evidence>
<evidence type="ECO:0000256" key="3">
    <source>
        <dbReference type="ARBA" id="ARBA00022741"/>
    </source>
</evidence>
<dbReference type="SUPFAM" id="SSF56719">
    <property type="entry name" value="Type II DNA topoisomerase"/>
    <property type="match status" value="1"/>
</dbReference>
<keyword evidence="4" id="KW-0067">ATP-binding</keyword>
<dbReference type="GO" id="GO:0003677">
    <property type="term" value="F:DNA binding"/>
    <property type="evidence" value="ECO:0007669"/>
    <property type="project" value="UniProtKB-KW"/>
</dbReference>
<evidence type="ECO:0000256" key="2">
    <source>
        <dbReference type="ARBA" id="ARBA00010708"/>
    </source>
</evidence>
<comment type="catalytic activity">
    <reaction evidence="1">
        <text>ATP-dependent breakage, passage and rejoining of double-stranded DNA.</text>
        <dbReference type="EC" id="5.6.2.2"/>
    </reaction>
</comment>
<keyword evidence="7" id="KW-0413">Isomerase</keyword>
<protein>
    <submittedName>
        <fullName evidence="9">DNA TOPOISOMERASE IV, B SUBUNIT</fullName>
    </submittedName>
</protein>
<evidence type="ECO:0000259" key="8">
    <source>
        <dbReference type="Pfam" id="PF00986"/>
    </source>
</evidence>
<dbReference type="PRINTS" id="PR00418">
    <property type="entry name" value="TPI2FAMILY"/>
</dbReference>
<organism evidence="9">
    <name type="scientific">Siphoviridae sp. ctnPP24</name>
    <dbReference type="NCBI Taxonomy" id="2825662"/>
    <lineage>
        <taxon>Viruses</taxon>
        <taxon>Duplodnaviria</taxon>
        <taxon>Heunggongvirae</taxon>
        <taxon>Uroviricota</taxon>
        <taxon>Caudoviricetes</taxon>
    </lineage>
</organism>
<dbReference type="EMBL" id="BK015962">
    <property type="protein sequence ID" value="DAF87311.1"/>
    <property type="molecule type" value="Genomic_DNA"/>
</dbReference>
<sequence length="124" mass="14436">MLNIFWYICPELILNGHVYSSEPPLFRVITKKNDYVYLKDDVALQQYKQKHPNNVKAITRMKGLGEQDADELSYCLLDPSTRNISLLTVEDIDKTNNMFNDLYGKKVEPRVEFLNKHLEEANIG</sequence>
<comment type="similarity">
    <text evidence="2">Belongs to the type II topoisomerase GyrB family.</text>
</comment>
<feature type="domain" description="DNA gyrase B subunit C-terminal" evidence="8">
    <location>
        <begin position="57"/>
        <end position="114"/>
    </location>
</feature>
<dbReference type="Gene3D" id="3.40.50.670">
    <property type="match status" value="1"/>
</dbReference>
<dbReference type="GO" id="GO:0003918">
    <property type="term" value="F:DNA topoisomerase type II (double strand cut, ATP-hydrolyzing) activity"/>
    <property type="evidence" value="ECO:0007669"/>
    <property type="project" value="UniProtKB-EC"/>
</dbReference>